<sequence>MSNNDCLFCKFVSGEISVTKLAENDGAIAFADINPQAPVHVLVIPKMHVADVTELSAHPDELEQVMELAARVAKQHDLSGGYRLVFNTGADAGQSVFHAHAHVLGGRSLQWPPG</sequence>
<protein>
    <submittedName>
        <fullName evidence="2">Unannotated protein</fullName>
    </submittedName>
</protein>
<dbReference type="SUPFAM" id="SSF54197">
    <property type="entry name" value="HIT-like"/>
    <property type="match status" value="1"/>
</dbReference>
<dbReference type="PROSITE" id="PS51084">
    <property type="entry name" value="HIT_2"/>
    <property type="match status" value="1"/>
</dbReference>
<evidence type="ECO:0000259" key="1">
    <source>
        <dbReference type="PROSITE" id="PS51084"/>
    </source>
</evidence>
<accession>A0A6J6EKF8</accession>
<dbReference type="EMBL" id="CAEZTT010000058">
    <property type="protein sequence ID" value="CAB4576577.1"/>
    <property type="molecule type" value="Genomic_DNA"/>
</dbReference>
<dbReference type="AlphaFoldDB" id="A0A6J6EKF8"/>
<reference evidence="2" key="1">
    <citation type="submission" date="2020-05" db="EMBL/GenBank/DDBJ databases">
        <authorList>
            <person name="Chiriac C."/>
            <person name="Salcher M."/>
            <person name="Ghai R."/>
            <person name="Kavagutti S V."/>
        </authorList>
    </citation>
    <scope>NUCLEOTIDE SEQUENCE</scope>
</reference>
<dbReference type="GO" id="GO:0003824">
    <property type="term" value="F:catalytic activity"/>
    <property type="evidence" value="ECO:0007669"/>
    <property type="project" value="InterPro"/>
</dbReference>
<dbReference type="PANTHER" id="PTHR23089">
    <property type="entry name" value="HISTIDINE TRIAD HIT PROTEIN"/>
    <property type="match status" value="1"/>
</dbReference>
<dbReference type="Pfam" id="PF01230">
    <property type="entry name" value="HIT"/>
    <property type="match status" value="1"/>
</dbReference>
<gene>
    <name evidence="2" type="ORF">UFOPK1726_00606</name>
</gene>
<dbReference type="InterPro" id="IPR011146">
    <property type="entry name" value="HIT-like"/>
</dbReference>
<proteinExistence type="predicted"/>
<feature type="domain" description="HIT" evidence="1">
    <location>
        <begin position="7"/>
        <end position="114"/>
    </location>
</feature>
<organism evidence="2">
    <name type="scientific">freshwater metagenome</name>
    <dbReference type="NCBI Taxonomy" id="449393"/>
    <lineage>
        <taxon>unclassified sequences</taxon>
        <taxon>metagenomes</taxon>
        <taxon>ecological metagenomes</taxon>
    </lineage>
</organism>
<dbReference type="InterPro" id="IPR001310">
    <property type="entry name" value="Histidine_triad_HIT"/>
</dbReference>
<dbReference type="PRINTS" id="PR00332">
    <property type="entry name" value="HISTRIAD"/>
</dbReference>
<dbReference type="Gene3D" id="3.30.428.10">
    <property type="entry name" value="HIT-like"/>
    <property type="match status" value="1"/>
</dbReference>
<dbReference type="CDD" id="cd01276">
    <property type="entry name" value="PKCI_related"/>
    <property type="match status" value="1"/>
</dbReference>
<dbReference type="InterPro" id="IPR036265">
    <property type="entry name" value="HIT-like_sf"/>
</dbReference>
<name>A0A6J6EKF8_9ZZZZ</name>
<evidence type="ECO:0000313" key="2">
    <source>
        <dbReference type="EMBL" id="CAB4576577.1"/>
    </source>
</evidence>